<dbReference type="RefSeq" id="WP_153086703.1">
    <property type="nucleotide sequence ID" value="NZ_VZAM01000080.1"/>
</dbReference>
<evidence type="ECO:0000259" key="1">
    <source>
        <dbReference type="SMART" id="SM00507"/>
    </source>
</evidence>
<dbReference type="AlphaFoldDB" id="A0AAW9TH77"/>
<feature type="domain" description="HNH nuclease" evidence="1">
    <location>
        <begin position="30"/>
        <end position="82"/>
    </location>
</feature>
<dbReference type="InterPro" id="IPR003615">
    <property type="entry name" value="HNH_nuc"/>
</dbReference>
<keyword evidence="2" id="KW-0378">Hydrolase</keyword>
<sequence>MATERRDFTKEEINYAWSRAIVVENVDNRKWRQDYAGAWICRDAYGDVNSEYGWEIDHQKPLALGGTYDLDNLFPLQWNNNRTKGDDYPIWKTSISSFFDDNINEEKYWKAKEKNK</sequence>
<dbReference type="CDD" id="cd00085">
    <property type="entry name" value="HNHc"/>
    <property type="match status" value="1"/>
</dbReference>
<dbReference type="EMBL" id="VZCR01000056">
    <property type="protein sequence ID" value="MQN32208.1"/>
    <property type="molecule type" value="Genomic_DNA"/>
</dbReference>
<proteinExistence type="predicted"/>
<dbReference type="GO" id="GO:0004519">
    <property type="term" value="F:endonuclease activity"/>
    <property type="evidence" value="ECO:0007669"/>
    <property type="project" value="UniProtKB-KW"/>
</dbReference>
<accession>A0AAW9TH77</accession>
<dbReference type="Gene3D" id="1.10.30.50">
    <property type="match status" value="1"/>
</dbReference>
<keyword evidence="2" id="KW-0540">Nuclease</keyword>
<evidence type="ECO:0000313" key="2">
    <source>
        <dbReference type="EMBL" id="MQN32208.1"/>
    </source>
</evidence>
<gene>
    <name evidence="2" type="ORF">F7D90_09645</name>
</gene>
<dbReference type="SMART" id="SM00507">
    <property type="entry name" value="HNHc"/>
    <property type="match status" value="1"/>
</dbReference>
<dbReference type="Proteomes" id="UP000420707">
    <property type="component" value="Unassembled WGS sequence"/>
</dbReference>
<name>A0AAW9TH77_9BACT</name>
<protein>
    <submittedName>
        <fullName evidence="2">HNH endonuclease</fullName>
    </submittedName>
</protein>
<comment type="caution">
    <text evidence="2">The sequence shown here is derived from an EMBL/GenBank/DDBJ whole genome shotgun (WGS) entry which is preliminary data.</text>
</comment>
<evidence type="ECO:0000313" key="3">
    <source>
        <dbReference type="Proteomes" id="UP000420707"/>
    </source>
</evidence>
<organism evidence="2 3">
    <name type="scientific">Segatella copri</name>
    <dbReference type="NCBI Taxonomy" id="165179"/>
    <lineage>
        <taxon>Bacteria</taxon>
        <taxon>Pseudomonadati</taxon>
        <taxon>Bacteroidota</taxon>
        <taxon>Bacteroidia</taxon>
        <taxon>Bacteroidales</taxon>
        <taxon>Prevotellaceae</taxon>
        <taxon>Segatella</taxon>
    </lineage>
</organism>
<reference evidence="3" key="1">
    <citation type="submission" date="2019-09" db="EMBL/GenBank/DDBJ databases">
        <title>Distinct polysaccharide growth profiles of human intestinal Prevotella copri isolates.</title>
        <authorList>
            <person name="Fehlner-Peach H."/>
            <person name="Magnabosco C."/>
            <person name="Raghavan V."/>
            <person name="Scher J.U."/>
            <person name="Tett A."/>
            <person name="Cox L.M."/>
            <person name="Gottsegen C."/>
            <person name="Watters A."/>
            <person name="Wiltshire- Gordon J.D."/>
            <person name="Segata N."/>
            <person name="Bonneau R."/>
            <person name="Littman D.R."/>
        </authorList>
    </citation>
    <scope>NUCLEOTIDE SEQUENCE [LARGE SCALE GENOMIC DNA]</scope>
    <source>
        <strain evidence="3">iAP146</strain>
    </source>
</reference>
<keyword evidence="2" id="KW-0255">Endonuclease</keyword>